<dbReference type="EMBL" id="MN739643">
    <property type="protein sequence ID" value="QHT17671.1"/>
    <property type="molecule type" value="Genomic_DNA"/>
</dbReference>
<organism evidence="1">
    <name type="scientific">viral metagenome</name>
    <dbReference type="NCBI Taxonomy" id="1070528"/>
    <lineage>
        <taxon>unclassified sequences</taxon>
        <taxon>metagenomes</taxon>
        <taxon>organismal metagenomes</taxon>
    </lineage>
</organism>
<evidence type="ECO:0000313" key="1">
    <source>
        <dbReference type="EMBL" id="QHT17671.1"/>
    </source>
</evidence>
<dbReference type="AlphaFoldDB" id="A0A6C0DMF4"/>
<sequence>MITSRRFTILNVDVNEEQLSTDTVIFDEPYIPPHPSPTNEIKMKNNKCCVIS</sequence>
<name>A0A6C0DMF4_9ZZZZ</name>
<reference evidence="1" key="1">
    <citation type="journal article" date="2020" name="Nature">
        <title>Giant virus diversity and host interactions through global metagenomics.</title>
        <authorList>
            <person name="Schulz F."/>
            <person name="Roux S."/>
            <person name="Paez-Espino D."/>
            <person name="Jungbluth S."/>
            <person name="Walsh D.A."/>
            <person name="Denef V.J."/>
            <person name="McMahon K.D."/>
            <person name="Konstantinidis K.T."/>
            <person name="Eloe-Fadrosh E.A."/>
            <person name="Kyrpides N.C."/>
            <person name="Woyke T."/>
        </authorList>
    </citation>
    <scope>NUCLEOTIDE SEQUENCE</scope>
    <source>
        <strain evidence="1">GVMAG-M-3300023174-30</strain>
    </source>
</reference>
<protein>
    <submittedName>
        <fullName evidence="1">Uncharacterized protein</fullName>
    </submittedName>
</protein>
<proteinExistence type="predicted"/>
<accession>A0A6C0DMF4</accession>